<evidence type="ECO:0000313" key="2">
    <source>
        <dbReference type="Proteomes" id="UP000245887"/>
    </source>
</evidence>
<organism evidence="1 2">
    <name type="scientific">Tamilnaduibacter salinus</name>
    <dbReference type="NCBI Taxonomy" id="1484056"/>
    <lineage>
        <taxon>Bacteria</taxon>
        <taxon>Pseudomonadati</taxon>
        <taxon>Pseudomonadota</taxon>
        <taxon>Gammaproteobacteria</taxon>
        <taxon>Pseudomonadales</taxon>
        <taxon>Marinobacteraceae</taxon>
        <taxon>Tamilnaduibacter</taxon>
    </lineage>
</organism>
<comment type="caution">
    <text evidence="1">The sequence shown here is derived from an EMBL/GenBank/DDBJ whole genome shotgun (WGS) entry which is preliminary data.</text>
</comment>
<protein>
    <submittedName>
        <fullName evidence="1">Uncharacterized protein</fullName>
    </submittedName>
</protein>
<gene>
    <name evidence="1" type="ORF">C8D92_101405</name>
</gene>
<reference evidence="1 2" key="1">
    <citation type="submission" date="2018-04" db="EMBL/GenBank/DDBJ databases">
        <title>Genomic Encyclopedia of Type Strains, Phase IV (KMG-IV): sequencing the most valuable type-strain genomes for metagenomic binning, comparative biology and taxonomic classification.</title>
        <authorList>
            <person name="Goeker M."/>
        </authorList>
    </citation>
    <scope>NUCLEOTIDE SEQUENCE [LARGE SCALE GENOMIC DNA]</scope>
    <source>
        <strain evidence="1 2">DSM 28688</strain>
    </source>
</reference>
<dbReference type="EMBL" id="QEKQ01000001">
    <property type="protein sequence ID" value="PVY79195.1"/>
    <property type="molecule type" value="Genomic_DNA"/>
</dbReference>
<proteinExistence type="predicted"/>
<sequence>MWPLSCPIDLDPVSLIVVPHLYRIDAEMGRLCANREGDPHRWVNPEFHGWWCGRGFRINVDVPTGKLTGLNDFYRHFYASYHPY</sequence>
<name>A0A2U1D1C1_9GAMM</name>
<evidence type="ECO:0000313" key="1">
    <source>
        <dbReference type="EMBL" id="PVY79195.1"/>
    </source>
</evidence>
<accession>A0A2U1D1C1</accession>
<dbReference type="AlphaFoldDB" id="A0A2U1D1C1"/>
<dbReference type="Proteomes" id="UP000245887">
    <property type="component" value="Unassembled WGS sequence"/>
</dbReference>